<evidence type="ECO:0000313" key="1">
    <source>
        <dbReference type="EMBL" id="NMU26874.1"/>
    </source>
</evidence>
<dbReference type="RefSeq" id="WP_140094825.1">
    <property type="nucleotide sequence ID" value="NZ_CP046761.1"/>
</dbReference>
<dbReference type="EMBL" id="JABCLD010001554">
    <property type="protein sequence ID" value="NMU26874.1"/>
    <property type="molecule type" value="Genomic_DNA"/>
</dbReference>
<dbReference type="AlphaFoldDB" id="A0A7Y0S5S5"/>
<proteinExistence type="predicted"/>
<sequence length="112" mass="12638">MNNKDFLDSLYENGVRFSVSYKSECGETTLFLSPDDLLLYQKSPEIVIAQRSGVTVADFHNWKGENFNVQCSANTRKGTRCKNIVTGGYMVDLKTWASLSGHYCETHENGQM</sequence>
<gene>
    <name evidence="1" type="ORF">HKB21_14745</name>
</gene>
<evidence type="ECO:0000313" key="2">
    <source>
        <dbReference type="Proteomes" id="UP000555836"/>
    </source>
</evidence>
<reference evidence="1 2" key="1">
    <citation type="submission" date="2020-04" db="EMBL/GenBank/DDBJ databases">
        <title>Whole-genome sequencing of Vibrio spp. from China reveals different genetic environments of blaCTX-M-14 among diverse lineages.</title>
        <authorList>
            <person name="Zheng Z."/>
            <person name="Ye L."/>
            <person name="Chen S."/>
        </authorList>
    </citation>
    <scope>NUCLEOTIDE SEQUENCE [LARGE SCALE GENOMIC DNA]</scope>
    <source>
        <strain evidence="1 2">Vb0574</strain>
    </source>
</reference>
<name>A0A7Y0S5S5_VIBPH</name>
<organism evidence="1 2">
    <name type="scientific">Vibrio parahaemolyticus</name>
    <dbReference type="NCBI Taxonomy" id="670"/>
    <lineage>
        <taxon>Bacteria</taxon>
        <taxon>Pseudomonadati</taxon>
        <taxon>Pseudomonadota</taxon>
        <taxon>Gammaproteobacteria</taxon>
        <taxon>Vibrionales</taxon>
        <taxon>Vibrionaceae</taxon>
        <taxon>Vibrio</taxon>
    </lineage>
</organism>
<dbReference type="Proteomes" id="UP000555836">
    <property type="component" value="Unassembled WGS sequence"/>
</dbReference>
<protein>
    <submittedName>
        <fullName evidence="1">Uncharacterized protein</fullName>
    </submittedName>
</protein>
<comment type="caution">
    <text evidence="1">The sequence shown here is derived from an EMBL/GenBank/DDBJ whole genome shotgun (WGS) entry which is preliminary data.</text>
</comment>
<accession>A0A7Y0S5S5</accession>